<dbReference type="PANTHER" id="PTHR43037">
    <property type="entry name" value="UNNAMED PRODUCT-RELATED"/>
    <property type="match status" value="1"/>
</dbReference>
<feature type="signal peptide" evidence="3">
    <location>
        <begin position="1"/>
        <end position="21"/>
    </location>
</feature>
<evidence type="ECO:0000256" key="3">
    <source>
        <dbReference type="SAM" id="SignalP"/>
    </source>
</evidence>
<evidence type="ECO:0008006" key="6">
    <source>
        <dbReference type="Google" id="ProtNLM"/>
    </source>
</evidence>
<organism evidence="4 5">
    <name type="scientific">Actinocorallia longicatena</name>
    <dbReference type="NCBI Taxonomy" id="111803"/>
    <lineage>
        <taxon>Bacteria</taxon>
        <taxon>Bacillati</taxon>
        <taxon>Actinomycetota</taxon>
        <taxon>Actinomycetes</taxon>
        <taxon>Streptosporangiales</taxon>
        <taxon>Thermomonosporaceae</taxon>
        <taxon>Actinocorallia</taxon>
    </lineage>
</organism>
<accession>A0ABP6PW92</accession>
<keyword evidence="5" id="KW-1185">Reference proteome</keyword>
<evidence type="ECO:0000313" key="4">
    <source>
        <dbReference type="EMBL" id="GAA3193140.1"/>
    </source>
</evidence>
<protein>
    <recommendedName>
        <fullName evidence="6">Polyhydroxybutyrate depolymerase</fullName>
    </recommendedName>
</protein>
<dbReference type="Pfam" id="PF10503">
    <property type="entry name" value="Esterase_PHB"/>
    <property type="match status" value="1"/>
</dbReference>
<dbReference type="EMBL" id="BAAAUV010000001">
    <property type="protein sequence ID" value="GAA3193140.1"/>
    <property type="molecule type" value="Genomic_DNA"/>
</dbReference>
<sequence length="287" mass="30147">MRVLLAWMSLLVLLVPGPAVGAEGPLTRHRSAGGMEYLLAVPEGRGDVPLMVFLHGCGADPAAYGLQEFGERAGFAVLLPLQGGPEGCWDWVGDRRRGAGQLAEIAAVTAEVEDGHPIDAARVFAAGHSAGSGMTANLVSAYPEVYAAAGFVAGCGRWVCSDVTGALAHAEMGARARPVPAYIVWGTADQTNPYASGRLQLLRWLGMNDRADDGRLDLSVPRLPTGLAWHGPDGSRPAFTVETYRSACAPVVFASGHGMGHIPDFTWPDVLPAMTAFLLAHPRTPAC</sequence>
<evidence type="ECO:0000256" key="2">
    <source>
        <dbReference type="ARBA" id="ARBA00022801"/>
    </source>
</evidence>
<gene>
    <name evidence="4" type="ORF">GCM10010468_02280</name>
</gene>
<name>A0ABP6PW92_9ACTN</name>
<reference evidence="5" key="1">
    <citation type="journal article" date="2019" name="Int. J. Syst. Evol. Microbiol.">
        <title>The Global Catalogue of Microorganisms (GCM) 10K type strain sequencing project: providing services to taxonomists for standard genome sequencing and annotation.</title>
        <authorList>
            <consortium name="The Broad Institute Genomics Platform"/>
            <consortium name="The Broad Institute Genome Sequencing Center for Infectious Disease"/>
            <person name="Wu L."/>
            <person name="Ma J."/>
        </authorList>
    </citation>
    <scope>NUCLEOTIDE SEQUENCE [LARGE SCALE GENOMIC DNA]</scope>
    <source>
        <strain evidence="5">JCM 9377</strain>
    </source>
</reference>
<keyword evidence="1 3" id="KW-0732">Signal</keyword>
<keyword evidence="2" id="KW-0378">Hydrolase</keyword>
<dbReference type="RefSeq" id="WP_344821223.1">
    <property type="nucleotide sequence ID" value="NZ_BAAAUV010000001.1"/>
</dbReference>
<proteinExistence type="predicted"/>
<dbReference type="InterPro" id="IPR010126">
    <property type="entry name" value="Esterase_phb"/>
</dbReference>
<evidence type="ECO:0000313" key="5">
    <source>
        <dbReference type="Proteomes" id="UP001501237"/>
    </source>
</evidence>
<comment type="caution">
    <text evidence="4">The sequence shown here is derived from an EMBL/GenBank/DDBJ whole genome shotgun (WGS) entry which is preliminary data.</text>
</comment>
<dbReference type="PANTHER" id="PTHR43037:SF1">
    <property type="entry name" value="BLL1128 PROTEIN"/>
    <property type="match status" value="1"/>
</dbReference>
<dbReference type="Gene3D" id="3.40.50.1820">
    <property type="entry name" value="alpha/beta hydrolase"/>
    <property type="match status" value="1"/>
</dbReference>
<dbReference type="Proteomes" id="UP001501237">
    <property type="component" value="Unassembled WGS sequence"/>
</dbReference>
<dbReference type="InterPro" id="IPR029058">
    <property type="entry name" value="AB_hydrolase_fold"/>
</dbReference>
<dbReference type="SUPFAM" id="SSF53474">
    <property type="entry name" value="alpha/beta-Hydrolases"/>
    <property type="match status" value="1"/>
</dbReference>
<evidence type="ECO:0000256" key="1">
    <source>
        <dbReference type="ARBA" id="ARBA00022729"/>
    </source>
</evidence>
<feature type="chain" id="PRO_5045713706" description="Polyhydroxybutyrate depolymerase" evidence="3">
    <location>
        <begin position="22"/>
        <end position="287"/>
    </location>
</feature>
<dbReference type="InterPro" id="IPR050955">
    <property type="entry name" value="Plant_Biomass_Hydrol_Est"/>
</dbReference>